<dbReference type="Pfam" id="PF11905">
    <property type="entry name" value="DUF3425"/>
    <property type="match status" value="1"/>
</dbReference>
<dbReference type="PANTHER" id="PTHR38116">
    <property type="entry name" value="CHROMOSOME 7, WHOLE GENOME SHOTGUN SEQUENCE"/>
    <property type="match status" value="1"/>
</dbReference>
<dbReference type="Proteomes" id="UP000720189">
    <property type="component" value="Unassembled WGS sequence"/>
</dbReference>
<name>A0A9P9GC90_FUSRE</name>
<proteinExistence type="predicted"/>
<keyword evidence="3" id="KW-1185">Reference proteome</keyword>
<dbReference type="InterPro" id="IPR021833">
    <property type="entry name" value="DUF3425"/>
</dbReference>
<feature type="region of interest" description="Disordered" evidence="1">
    <location>
        <begin position="1"/>
        <end position="64"/>
    </location>
</feature>
<dbReference type="AlphaFoldDB" id="A0A9P9GC90"/>
<dbReference type="OrthoDB" id="125347at2759"/>
<feature type="compositionally biased region" description="Basic residues" evidence="1">
    <location>
        <begin position="11"/>
        <end position="28"/>
    </location>
</feature>
<organism evidence="2 3">
    <name type="scientific">Fusarium redolens</name>
    <dbReference type="NCBI Taxonomy" id="48865"/>
    <lineage>
        <taxon>Eukaryota</taxon>
        <taxon>Fungi</taxon>
        <taxon>Dikarya</taxon>
        <taxon>Ascomycota</taxon>
        <taxon>Pezizomycotina</taxon>
        <taxon>Sordariomycetes</taxon>
        <taxon>Hypocreomycetidae</taxon>
        <taxon>Hypocreales</taxon>
        <taxon>Nectriaceae</taxon>
        <taxon>Fusarium</taxon>
        <taxon>Fusarium redolens species complex</taxon>
    </lineage>
</organism>
<evidence type="ECO:0000313" key="2">
    <source>
        <dbReference type="EMBL" id="KAH7236860.1"/>
    </source>
</evidence>
<dbReference type="PANTHER" id="PTHR38116:SF1">
    <property type="entry name" value="BZIP DOMAIN-CONTAINING PROTEIN"/>
    <property type="match status" value="1"/>
</dbReference>
<comment type="caution">
    <text evidence="2">The sequence shown here is derived from an EMBL/GenBank/DDBJ whole genome shotgun (WGS) entry which is preliminary data.</text>
</comment>
<evidence type="ECO:0000256" key="1">
    <source>
        <dbReference type="SAM" id="MobiDB-lite"/>
    </source>
</evidence>
<evidence type="ECO:0000313" key="3">
    <source>
        <dbReference type="Proteomes" id="UP000720189"/>
    </source>
</evidence>
<gene>
    <name evidence="2" type="ORF">BKA55DRAFT_131885</name>
</gene>
<reference evidence="2" key="1">
    <citation type="journal article" date="2021" name="Nat. Commun.">
        <title>Genetic determinants of endophytism in the Arabidopsis root mycobiome.</title>
        <authorList>
            <person name="Mesny F."/>
            <person name="Miyauchi S."/>
            <person name="Thiergart T."/>
            <person name="Pickel B."/>
            <person name="Atanasova L."/>
            <person name="Karlsson M."/>
            <person name="Huettel B."/>
            <person name="Barry K.W."/>
            <person name="Haridas S."/>
            <person name="Chen C."/>
            <person name="Bauer D."/>
            <person name="Andreopoulos W."/>
            <person name="Pangilinan J."/>
            <person name="LaButti K."/>
            <person name="Riley R."/>
            <person name="Lipzen A."/>
            <person name="Clum A."/>
            <person name="Drula E."/>
            <person name="Henrissat B."/>
            <person name="Kohler A."/>
            <person name="Grigoriev I.V."/>
            <person name="Martin F.M."/>
            <person name="Hacquard S."/>
        </authorList>
    </citation>
    <scope>NUCLEOTIDE SEQUENCE</scope>
    <source>
        <strain evidence="2">MPI-CAGE-AT-0023</strain>
    </source>
</reference>
<sequence length="299" mass="34900">MEASDNAQDRKARKRAQNRLNQRARRERIRRDNEEKNGPGKRPYRVDRWRIGTSANNDEELNTASNKDMTLSREEHEKFQSQRLVTTNEFGSNTNVVISNDHRLLHLISYNVCRGFITNKRMMKLFAQFIVAFDFPTLQPQSKTYCGIAVVRPLDQDHLPLPTRLEPTQLQMNSPHPCWIDILPFPELRDNLIQKQLTYDHVQFLEDLIGDFVYILSSAVPSPACVTPLPKKLEHEYRPKEDAGMILWGEPHLSESWEVTPSFLARWSWLIGECKDLVQVSNNWRRSRGEQPLRPVRVS</sequence>
<dbReference type="RefSeq" id="XP_046044990.1">
    <property type="nucleotide sequence ID" value="XM_046184838.1"/>
</dbReference>
<protein>
    <recommendedName>
        <fullName evidence="4">BZIP domain-containing protein</fullName>
    </recommendedName>
</protein>
<feature type="compositionally biased region" description="Basic and acidic residues" evidence="1">
    <location>
        <begin position="29"/>
        <end position="50"/>
    </location>
</feature>
<evidence type="ECO:0008006" key="4">
    <source>
        <dbReference type="Google" id="ProtNLM"/>
    </source>
</evidence>
<accession>A0A9P9GC90</accession>
<dbReference type="GeneID" id="70214792"/>
<dbReference type="EMBL" id="JAGMUX010000016">
    <property type="protein sequence ID" value="KAH7236860.1"/>
    <property type="molecule type" value="Genomic_DNA"/>
</dbReference>